<sequence>MAGVACAAVYPFTGNSKVQVCHEGITRQIQNMEQLASTSQTLKSRRKTNVGEMYVKTELARKDQRGAVLHKAWHVATPGSWGARTDVGNKGRKKLLNLLTTYSPLTSP</sequence>
<accession>A0A9X9LEP8</accession>
<dbReference type="EMBL" id="CYRY02001728">
    <property type="protein sequence ID" value="VCW66354.1"/>
    <property type="molecule type" value="Genomic_DNA"/>
</dbReference>
<organism evidence="1 2">
    <name type="scientific">Gulo gulo</name>
    <name type="common">Wolverine</name>
    <name type="synonym">Gluton</name>
    <dbReference type="NCBI Taxonomy" id="48420"/>
    <lineage>
        <taxon>Eukaryota</taxon>
        <taxon>Metazoa</taxon>
        <taxon>Chordata</taxon>
        <taxon>Craniata</taxon>
        <taxon>Vertebrata</taxon>
        <taxon>Euteleostomi</taxon>
        <taxon>Mammalia</taxon>
        <taxon>Eutheria</taxon>
        <taxon>Laurasiatheria</taxon>
        <taxon>Carnivora</taxon>
        <taxon>Caniformia</taxon>
        <taxon>Musteloidea</taxon>
        <taxon>Mustelidae</taxon>
        <taxon>Guloninae</taxon>
        <taxon>Gulo</taxon>
    </lineage>
</organism>
<evidence type="ECO:0000313" key="1">
    <source>
        <dbReference type="EMBL" id="VCW66354.1"/>
    </source>
</evidence>
<evidence type="ECO:0000313" key="2">
    <source>
        <dbReference type="Proteomes" id="UP000269945"/>
    </source>
</evidence>
<protein>
    <submittedName>
        <fullName evidence="1">Uncharacterized protein</fullName>
    </submittedName>
</protein>
<comment type="caution">
    <text evidence="1">The sequence shown here is derived from an EMBL/GenBank/DDBJ whole genome shotgun (WGS) entry which is preliminary data.</text>
</comment>
<keyword evidence="2" id="KW-1185">Reference proteome</keyword>
<proteinExistence type="predicted"/>
<gene>
    <name evidence="1" type="ORF">BN2614_LOCUS1</name>
</gene>
<dbReference type="Proteomes" id="UP000269945">
    <property type="component" value="Unassembled WGS sequence"/>
</dbReference>
<dbReference type="AlphaFoldDB" id="A0A9X9LEP8"/>
<reference evidence="1 2" key="1">
    <citation type="submission" date="2018-10" db="EMBL/GenBank/DDBJ databases">
        <authorList>
            <person name="Ekblom R."/>
            <person name="Jareborg N."/>
        </authorList>
    </citation>
    <scope>NUCLEOTIDE SEQUENCE [LARGE SCALE GENOMIC DNA]</scope>
    <source>
        <tissue evidence="1">Muscle</tissue>
    </source>
</reference>
<name>A0A9X9LEP8_GULGU</name>